<feature type="transmembrane region" description="Helical" evidence="7">
    <location>
        <begin position="291"/>
        <end position="313"/>
    </location>
</feature>
<gene>
    <name evidence="8" type="primary">aglD2</name>
    <name evidence="8" type="ORF">SVXNc_0377</name>
</gene>
<keyword evidence="4 7" id="KW-0812">Transmembrane</keyword>
<dbReference type="Pfam" id="PF03706">
    <property type="entry name" value="LPG_synthase_TM"/>
    <property type="match status" value="1"/>
</dbReference>
<dbReference type="RefSeq" id="WP_347722271.1">
    <property type="nucleotide sequence ID" value="NZ_CP104395.1"/>
</dbReference>
<feature type="transmembrane region" description="Helical" evidence="7">
    <location>
        <begin position="131"/>
        <end position="150"/>
    </location>
</feature>
<keyword evidence="6 7" id="KW-0472">Membrane</keyword>
<evidence type="ECO:0000256" key="5">
    <source>
        <dbReference type="ARBA" id="ARBA00022989"/>
    </source>
</evidence>
<evidence type="ECO:0000256" key="7">
    <source>
        <dbReference type="SAM" id="Phobius"/>
    </source>
</evidence>
<name>A0ABY8CI94_9ARCH</name>
<evidence type="ECO:0000256" key="2">
    <source>
        <dbReference type="ARBA" id="ARBA00011061"/>
    </source>
</evidence>
<evidence type="ECO:0000313" key="9">
    <source>
        <dbReference type="Proteomes" id="UP001218034"/>
    </source>
</evidence>
<dbReference type="Proteomes" id="UP001218034">
    <property type="component" value="Chromosome"/>
</dbReference>
<proteinExistence type="inferred from homology"/>
<dbReference type="PANTHER" id="PTHR39087">
    <property type="entry name" value="UPF0104 MEMBRANE PROTEIN MJ1595"/>
    <property type="match status" value="1"/>
</dbReference>
<evidence type="ECO:0000256" key="3">
    <source>
        <dbReference type="ARBA" id="ARBA00022475"/>
    </source>
</evidence>
<dbReference type="NCBIfam" id="TIGR00374">
    <property type="entry name" value="flippase-like domain"/>
    <property type="match status" value="1"/>
</dbReference>
<comment type="subcellular location">
    <subcellularLocation>
        <location evidence="1">Cell membrane</location>
        <topology evidence="1">Multi-pass membrane protein</topology>
    </subcellularLocation>
</comment>
<feature type="transmembrane region" description="Helical" evidence="7">
    <location>
        <begin position="263"/>
        <end position="279"/>
    </location>
</feature>
<accession>A0ABY8CI94</accession>
<feature type="transmembrane region" description="Helical" evidence="7">
    <location>
        <begin position="45"/>
        <end position="67"/>
    </location>
</feature>
<dbReference type="InterPro" id="IPR022791">
    <property type="entry name" value="L-PG_synthase/AglD"/>
</dbReference>
<keyword evidence="3" id="KW-1003">Cell membrane</keyword>
<dbReference type="PANTHER" id="PTHR39087:SF2">
    <property type="entry name" value="UPF0104 MEMBRANE PROTEIN MJ1595"/>
    <property type="match status" value="1"/>
</dbReference>
<feature type="transmembrane region" description="Helical" evidence="7">
    <location>
        <begin position="79"/>
        <end position="99"/>
    </location>
</feature>
<feature type="transmembrane region" description="Helical" evidence="7">
    <location>
        <begin position="162"/>
        <end position="181"/>
    </location>
</feature>
<protein>
    <submittedName>
        <fullName evidence="8">Flippase</fullName>
    </submittedName>
</protein>
<feature type="transmembrane region" description="Helical" evidence="7">
    <location>
        <begin position="236"/>
        <end position="256"/>
    </location>
</feature>
<evidence type="ECO:0000256" key="6">
    <source>
        <dbReference type="ARBA" id="ARBA00023136"/>
    </source>
</evidence>
<comment type="similarity">
    <text evidence="2">Belongs to the UPF0104 family.</text>
</comment>
<keyword evidence="9" id="KW-1185">Reference proteome</keyword>
<organism evidence="8 9">
    <name type="scientific">Candidatus Nanohalococcus occultus</name>
    <dbReference type="NCBI Taxonomy" id="2978047"/>
    <lineage>
        <taxon>Archaea</taxon>
        <taxon>Candidatus Nanohalarchaeota</taxon>
        <taxon>Candidatus Nanohalarchaeota incertae sedis</taxon>
        <taxon>Candidatus Nanohalococcus</taxon>
    </lineage>
</organism>
<feature type="transmembrane region" description="Helical" evidence="7">
    <location>
        <begin position="14"/>
        <end position="33"/>
    </location>
</feature>
<evidence type="ECO:0000256" key="4">
    <source>
        <dbReference type="ARBA" id="ARBA00022692"/>
    </source>
</evidence>
<reference evidence="8 9" key="1">
    <citation type="submission" date="2022-09" db="EMBL/GenBank/DDBJ databases">
        <title>Xylan utilization by haloarchaea-nanohaloarchaea associations.</title>
        <authorList>
            <person name="Yakimov M."/>
        </authorList>
    </citation>
    <scope>NUCLEOTIDE SEQUENCE [LARGE SCALE GENOMIC DNA]</scope>
    <source>
        <strain evidence="8 9">SVXNc</strain>
    </source>
</reference>
<dbReference type="GeneID" id="90589813"/>
<evidence type="ECO:0000313" key="8">
    <source>
        <dbReference type="EMBL" id="WEL19401.1"/>
    </source>
</evidence>
<sequence>MNYKRKLAKLNNKYIWFFISTAIIAGIIYFSDFSQFVDSIQNADLMLLVPAFILGLAVFPVWSYVWYRIFHKMGIGTSYTTALEVFMSGFFMNSVTPLGQFGGEPVMAYIVKDSQDVEYKKAISSVFSADVINTVPVLTFGIGGAIYAFFFRSVRQMMLQGLYIALIVVAIGGPLMYLLWFESDKLKDVLRVILDKLKVFGLDQVRIDSLMENVDDTLASFQIIGEDPAYLFKTGLVAHFGFVIQVFCLYFVLWSLGHQPDITPLYFIIAFSGLANFSPTPGGSGTFEAAMAGLVSLFLPVSFATGISAAIIYRMTTYWPGLIIGYFTLNRVNGGK</sequence>
<dbReference type="EMBL" id="CP104395">
    <property type="protein sequence ID" value="WEL19401.1"/>
    <property type="molecule type" value="Genomic_DNA"/>
</dbReference>
<keyword evidence="5 7" id="KW-1133">Transmembrane helix</keyword>
<evidence type="ECO:0000256" key="1">
    <source>
        <dbReference type="ARBA" id="ARBA00004651"/>
    </source>
</evidence>